<dbReference type="InterPro" id="IPR058532">
    <property type="entry name" value="YjbR/MT2646/Rv2570-like"/>
</dbReference>
<proteinExistence type="predicted"/>
<protein>
    <recommendedName>
        <fullName evidence="3">MmcQ/YjbR family DNA-binding protein</fullName>
    </recommendedName>
</protein>
<dbReference type="OrthoDB" id="954305at2"/>
<reference evidence="1 2" key="1">
    <citation type="submission" date="2019-03" db="EMBL/GenBank/DDBJ databases">
        <title>Genome sequence of Sphingomonas sp. 17J27-24.</title>
        <authorList>
            <person name="Kim M."/>
            <person name="Maeng S."/>
            <person name="Sathiyaraj S."/>
        </authorList>
    </citation>
    <scope>NUCLEOTIDE SEQUENCE [LARGE SCALE GENOMIC DNA]</scope>
    <source>
        <strain evidence="1 2">17J27-24</strain>
    </source>
</reference>
<dbReference type="RefSeq" id="WP_135089742.1">
    <property type="nucleotide sequence ID" value="NZ_SPDV01000048.1"/>
</dbReference>
<comment type="caution">
    <text evidence="1">The sequence shown here is derived from an EMBL/GenBank/DDBJ whole genome shotgun (WGS) entry which is preliminary data.</text>
</comment>
<accession>A0A4Y8ZLG5</accession>
<sequence>MAAFDSWDEVIAFALGLPETELSTSWGRPAVKLRSKAFLYPGREAGSFAVAAPLPEKEMLIETDPGTFWETDHYRGWPAVLVRYGSPERERIETVITRAWWDRASKAQRAGFGERP</sequence>
<dbReference type="EMBL" id="SPDV01000048">
    <property type="protein sequence ID" value="TFI56860.1"/>
    <property type="molecule type" value="Genomic_DNA"/>
</dbReference>
<evidence type="ECO:0000313" key="2">
    <source>
        <dbReference type="Proteomes" id="UP000298213"/>
    </source>
</evidence>
<evidence type="ECO:0008006" key="3">
    <source>
        <dbReference type="Google" id="ProtNLM"/>
    </source>
</evidence>
<organism evidence="1 2">
    <name type="scientific">Sphingomonas parva</name>
    <dbReference type="NCBI Taxonomy" id="2555898"/>
    <lineage>
        <taxon>Bacteria</taxon>
        <taxon>Pseudomonadati</taxon>
        <taxon>Pseudomonadota</taxon>
        <taxon>Alphaproteobacteria</taxon>
        <taxon>Sphingomonadales</taxon>
        <taxon>Sphingomonadaceae</taxon>
        <taxon>Sphingomonas</taxon>
    </lineage>
</organism>
<dbReference type="AlphaFoldDB" id="A0A4Y8ZLG5"/>
<name>A0A4Y8ZLG5_9SPHN</name>
<evidence type="ECO:0000313" key="1">
    <source>
        <dbReference type="EMBL" id="TFI56860.1"/>
    </source>
</evidence>
<gene>
    <name evidence="1" type="ORF">E2493_18110</name>
</gene>
<dbReference type="Proteomes" id="UP000298213">
    <property type="component" value="Unassembled WGS sequence"/>
</dbReference>
<keyword evidence="2" id="KW-1185">Reference proteome</keyword>
<dbReference type="Pfam" id="PF04237">
    <property type="entry name" value="YjbR"/>
    <property type="match status" value="1"/>
</dbReference>